<dbReference type="NCBIfam" id="TIGR01926">
    <property type="entry name" value="peroxid_rel"/>
    <property type="match status" value="1"/>
</dbReference>
<dbReference type="Gene3D" id="1.20.1290.10">
    <property type="entry name" value="AhpD-like"/>
    <property type="match status" value="2"/>
</dbReference>
<keyword evidence="1" id="KW-0575">Peroxidase</keyword>
<dbReference type="InterPro" id="IPR010195">
    <property type="entry name" value="Uncharacterised_peroxidase-rel"/>
</dbReference>
<dbReference type="AlphaFoldDB" id="A0A250B7S6"/>
<gene>
    <name evidence="1" type="ORF">AWC35_24305</name>
</gene>
<evidence type="ECO:0000313" key="1">
    <source>
        <dbReference type="EMBL" id="ATA22204.1"/>
    </source>
</evidence>
<dbReference type="InterPro" id="IPR029032">
    <property type="entry name" value="AhpD-like"/>
</dbReference>
<accession>A0A250B7S6</accession>
<protein>
    <submittedName>
        <fullName evidence="1">Peroxidase</fullName>
    </submittedName>
</protein>
<evidence type="ECO:0000313" key="2">
    <source>
        <dbReference type="Proteomes" id="UP000217182"/>
    </source>
</evidence>
<dbReference type="SUPFAM" id="SSF69118">
    <property type="entry name" value="AhpD-like"/>
    <property type="match status" value="2"/>
</dbReference>
<keyword evidence="2" id="KW-1185">Reference proteome</keyword>
<dbReference type="KEGG" id="gqu:AWC35_24305"/>
<organism evidence="1 2">
    <name type="scientific">Gibbsiella quercinecans</name>
    <dbReference type="NCBI Taxonomy" id="929813"/>
    <lineage>
        <taxon>Bacteria</taxon>
        <taxon>Pseudomonadati</taxon>
        <taxon>Pseudomonadota</taxon>
        <taxon>Gammaproteobacteria</taxon>
        <taxon>Enterobacterales</taxon>
        <taxon>Yersiniaceae</taxon>
        <taxon>Gibbsiella</taxon>
    </lineage>
</organism>
<dbReference type="PANTHER" id="PTHR35446:SF2">
    <property type="entry name" value="CARBOXYMUCONOLACTONE DECARBOXYLASE-LIKE DOMAIN-CONTAINING PROTEIN"/>
    <property type="match status" value="1"/>
</dbReference>
<dbReference type="Proteomes" id="UP000217182">
    <property type="component" value="Chromosome"/>
</dbReference>
<keyword evidence="1" id="KW-0560">Oxidoreductase</keyword>
<dbReference type="EMBL" id="CP014136">
    <property type="protein sequence ID" value="ATA22204.1"/>
    <property type="molecule type" value="Genomic_DNA"/>
</dbReference>
<dbReference type="OrthoDB" id="6496098at2"/>
<dbReference type="PANTHER" id="PTHR35446">
    <property type="entry name" value="SI:CH211-175M2.5"/>
    <property type="match status" value="1"/>
</dbReference>
<reference evidence="1 2" key="1">
    <citation type="submission" date="2016-01" db="EMBL/GenBank/DDBJ databases">
        <authorList>
            <person name="Oliw E.H."/>
        </authorList>
    </citation>
    <scope>NUCLEOTIDE SEQUENCE [LARGE SCALE GENOMIC DNA]</scope>
    <source>
        <strain evidence="1 2">FRB97</strain>
    </source>
</reference>
<dbReference type="GO" id="GO:0004601">
    <property type="term" value="F:peroxidase activity"/>
    <property type="evidence" value="ECO:0007669"/>
    <property type="project" value="UniProtKB-KW"/>
</dbReference>
<dbReference type="RefSeq" id="WP_095848798.1">
    <property type="nucleotide sequence ID" value="NZ_CP014136.1"/>
</dbReference>
<sequence length="398" mass="42967">MEPLRRQHNTQWYHETQSSVYSGNLLEPGAATIRDRFLQGFGALADEALNTALTARAGVFDASLACYHRLFPKRVAPSRKVTLSLYDRLSTALTVAQVTGIQPLCSHYAARLAPLDSPEASRKSNIRLAQITQYARQLATHPTQITPQALQQLVDVELSTEDIVTFSQIIGFVSYQARVIAGIAALAGRPAVVVPGFPVVDDAEALSATEQPQVWQARLPEITLAAAAAEQLDVLDQSHPEARNDAYYRLLAHDAAALRERNGVFNQINAGDYGLPAELKALAALVVSRINGSAYCVASLIPQVADAALTRSLQQSINTAQSTAEPLAQAVIATAAELTRSPEKFTPQSVQPLFNIGLSQAQVLEVILSSALYAWENRLRHSLGDFAPLAGAEESILQ</sequence>
<proteinExistence type="predicted"/>
<name>A0A250B7S6_9GAMM</name>